<dbReference type="SUPFAM" id="SSF54523">
    <property type="entry name" value="Pili subunits"/>
    <property type="match status" value="1"/>
</dbReference>
<evidence type="ECO:0000256" key="1">
    <source>
        <dbReference type="SAM" id="MobiDB-lite"/>
    </source>
</evidence>
<dbReference type="AlphaFoldDB" id="A0A7V7YDC9"/>
<feature type="compositionally biased region" description="Basic and acidic residues" evidence="1">
    <location>
        <begin position="89"/>
        <end position="103"/>
    </location>
</feature>
<organism evidence="2 3">
    <name type="scientific">Stenotrophomonas rhizophila</name>
    <dbReference type="NCBI Taxonomy" id="216778"/>
    <lineage>
        <taxon>Bacteria</taxon>
        <taxon>Pseudomonadati</taxon>
        <taxon>Pseudomonadota</taxon>
        <taxon>Gammaproteobacteria</taxon>
        <taxon>Lysobacterales</taxon>
        <taxon>Lysobacteraceae</taxon>
        <taxon>Stenotrophomonas</taxon>
    </lineage>
</organism>
<evidence type="ECO:0000313" key="2">
    <source>
        <dbReference type="EMBL" id="KAB7628580.1"/>
    </source>
</evidence>
<feature type="compositionally biased region" description="Basic residues" evidence="1">
    <location>
        <begin position="72"/>
        <end position="85"/>
    </location>
</feature>
<comment type="caution">
    <text evidence="2">The sequence shown here is derived from an EMBL/GenBank/DDBJ whole genome shotgun (WGS) entry which is preliminary data.</text>
</comment>
<dbReference type="Gene3D" id="1.20.5.2280">
    <property type="match status" value="1"/>
</dbReference>
<accession>A0A7V7YDC9</accession>
<sequence>MGTDAVNVRQLNDVLTQSNEYTGMAVEGLNKRLDGMDKRFNRMAAMSSAKSAMAMNTAGLNTYNRRGITARAARRGRRLRRRQSLQHRAVGDRGYPCRDDRGL</sequence>
<reference evidence="2 3" key="1">
    <citation type="submission" date="2019-10" db="EMBL/GenBank/DDBJ databases">
        <title>Halotolerant bacteria associated to Saharan-endemic halophytes Stipa tenacissima L. and Atriplex halimus L mitigate salt stress and promote growth of tomato plants.</title>
        <authorList>
            <person name="Dif G."/>
        </authorList>
    </citation>
    <scope>NUCLEOTIDE SEQUENCE [LARGE SCALE GENOMIC DNA]</scope>
    <source>
        <strain evidence="2 3">IS26</strain>
    </source>
</reference>
<dbReference type="EMBL" id="WELC01000028">
    <property type="protein sequence ID" value="KAB7628580.1"/>
    <property type="molecule type" value="Genomic_DNA"/>
</dbReference>
<protein>
    <submittedName>
        <fullName evidence="2">Uncharacterized protein</fullName>
    </submittedName>
</protein>
<evidence type="ECO:0000313" key="3">
    <source>
        <dbReference type="Proteomes" id="UP000449004"/>
    </source>
</evidence>
<proteinExistence type="predicted"/>
<gene>
    <name evidence="2" type="ORF">F9K92_16895</name>
</gene>
<dbReference type="InterPro" id="IPR045584">
    <property type="entry name" value="Pilin-like"/>
</dbReference>
<dbReference type="Proteomes" id="UP000449004">
    <property type="component" value="Unassembled WGS sequence"/>
</dbReference>
<feature type="region of interest" description="Disordered" evidence="1">
    <location>
        <begin position="71"/>
        <end position="103"/>
    </location>
</feature>
<name>A0A7V7YDC9_9GAMM</name>